<dbReference type="HAMAP" id="MF_00082">
    <property type="entry name" value="ArgB"/>
    <property type="match status" value="1"/>
</dbReference>
<dbReference type="Proteomes" id="UP000011740">
    <property type="component" value="Unassembled WGS sequence"/>
</dbReference>
<evidence type="ECO:0000256" key="8">
    <source>
        <dbReference type="ARBA" id="ARBA00022840"/>
    </source>
</evidence>
<dbReference type="GO" id="GO:0005524">
    <property type="term" value="F:ATP binding"/>
    <property type="evidence" value="ECO:0007669"/>
    <property type="project" value="UniProtKB-UniRule"/>
</dbReference>
<keyword evidence="2 10" id="KW-0963">Cytoplasm</keyword>
<comment type="pathway">
    <text evidence="1 10">Amino-acid biosynthesis; L-arginine biosynthesis; N(2)-acetyl-L-ornithine from L-glutamate: step 2/4.</text>
</comment>
<sequence length="325" mass="34184">MSTTTTSGSGSTRKHTALPKARTLVEALPWLTRHHGKTVVIKFGGNAMVDDDLKAAFAQDVVFLRHAGLRPVVVHGGGPQISAQLDRFGIASEFKAGLRVTTPEAMDVVRMVLAGQVQRELVGLLNRHGPLAVGLTGEDAHTMTATRHYARIDGERVDLGRVGEITAIDTGAVQALLDNGRIPVVSSIARSAEDGHVYNVNADTAAAALAAALGAETLMVLTDVEGLYADWPHSDDVISRLTASELEALLPELSSGMVPKMEGCLHAVRNGVANARVIDGRVQHSILLEIFTDEGIGTMVVPDGLESPDGPESTDTDADQPGGTS</sequence>
<feature type="site" description="Transition state stabilizer" evidence="10">
    <location>
        <position position="260"/>
    </location>
</feature>
<dbReference type="UniPathway" id="UPA00068">
    <property type="reaction ID" value="UER00107"/>
</dbReference>
<feature type="domain" description="Aspartate/glutamate/uridylate kinase" evidence="11">
    <location>
        <begin position="37"/>
        <end position="279"/>
    </location>
</feature>
<gene>
    <name evidence="10" type="primary">argB</name>
    <name evidence="12" type="ORF">H340_32287</name>
</gene>
<dbReference type="PIRSF" id="PIRSF000728">
    <property type="entry name" value="NAGK"/>
    <property type="match status" value="1"/>
</dbReference>
<dbReference type="InterPro" id="IPR037528">
    <property type="entry name" value="ArgB"/>
</dbReference>
<feature type="binding site" evidence="10">
    <location>
        <position position="199"/>
    </location>
    <ligand>
        <name>substrate</name>
    </ligand>
</feature>
<feature type="site" description="Transition state stabilizer" evidence="10">
    <location>
        <position position="42"/>
    </location>
</feature>
<dbReference type="PRINTS" id="PR00474">
    <property type="entry name" value="GLU5KINASE"/>
</dbReference>
<proteinExistence type="inferred from homology"/>
<keyword evidence="8 10" id="KW-0067">ATP-binding</keyword>
<evidence type="ECO:0000256" key="2">
    <source>
        <dbReference type="ARBA" id="ARBA00022490"/>
    </source>
</evidence>
<dbReference type="InterPro" id="IPR004662">
    <property type="entry name" value="AcgluKinase_fam"/>
</dbReference>
<keyword evidence="5 10" id="KW-0808">Transferase</keyword>
<dbReference type="GO" id="GO:0003991">
    <property type="term" value="F:acetylglutamate kinase activity"/>
    <property type="evidence" value="ECO:0007669"/>
    <property type="project" value="UniProtKB-UniRule"/>
</dbReference>
<dbReference type="EC" id="2.7.2.8" evidence="10"/>
<dbReference type="PANTHER" id="PTHR23342">
    <property type="entry name" value="N-ACETYLGLUTAMATE SYNTHASE"/>
    <property type="match status" value="1"/>
</dbReference>
<dbReference type="InterPro" id="IPR041727">
    <property type="entry name" value="NAGK-C"/>
</dbReference>
<comment type="similarity">
    <text evidence="10">Belongs to the acetylglutamate kinase family. ArgB subfamily.</text>
</comment>
<dbReference type="InterPro" id="IPR001057">
    <property type="entry name" value="Glu/AcGlu_kinase"/>
</dbReference>
<dbReference type="GO" id="GO:0042450">
    <property type="term" value="P:L-arginine biosynthetic process via ornithine"/>
    <property type="evidence" value="ECO:0007669"/>
    <property type="project" value="UniProtKB-UniRule"/>
</dbReference>
<dbReference type="PANTHER" id="PTHR23342:SF0">
    <property type="entry name" value="N-ACETYLGLUTAMATE SYNTHASE, MITOCHONDRIAL"/>
    <property type="match status" value="1"/>
</dbReference>
<evidence type="ECO:0000256" key="3">
    <source>
        <dbReference type="ARBA" id="ARBA00022571"/>
    </source>
</evidence>
<evidence type="ECO:0000313" key="12">
    <source>
        <dbReference type="EMBL" id="EME96281.1"/>
    </source>
</evidence>
<dbReference type="GO" id="GO:0005737">
    <property type="term" value="C:cytoplasm"/>
    <property type="evidence" value="ECO:0007669"/>
    <property type="project" value="UniProtKB-SubCell"/>
</dbReference>
<feature type="binding site" evidence="10">
    <location>
        <begin position="77"/>
        <end position="78"/>
    </location>
    <ligand>
        <name>substrate</name>
    </ligand>
</feature>
<evidence type="ECO:0000256" key="7">
    <source>
        <dbReference type="ARBA" id="ARBA00022777"/>
    </source>
</evidence>
<protein>
    <recommendedName>
        <fullName evidence="10">Acetylglutamate kinase</fullName>
        <ecNumber evidence="10">2.7.2.8</ecNumber>
    </recommendedName>
    <alternativeName>
        <fullName evidence="10">N-acetyl-L-glutamate 5-phosphotransferase</fullName>
    </alternativeName>
    <alternativeName>
        <fullName evidence="10">NAG kinase</fullName>
        <shortName evidence="10">NAGK</shortName>
    </alternativeName>
</protein>
<evidence type="ECO:0000256" key="10">
    <source>
        <dbReference type="HAMAP-Rule" id="MF_00082"/>
    </source>
</evidence>
<evidence type="ECO:0000256" key="6">
    <source>
        <dbReference type="ARBA" id="ARBA00022741"/>
    </source>
</evidence>
<dbReference type="InterPro" id="IPR036393">
    <property type="entry name" value="AceGlu_kinase-like_sf"/>
</dbReference>
<comment type="catalytic activity">
    <reaction evidence="9 10">
        <text>N-acetyl-L-glutamate + ATP = N-acetyl-L-glutamyl 5-phosphate + ADP</text>
        <dbReference type="Rhea" id="RHEA:14629"/>
        <dbReference type="ChEBI" id="CHEBI:30616"/>
        <dbReference type="ChEBI" id="CHEBI:44337"/>
        <dbReference type="ChEBI" id="CHEBI:57936"/>
        <dbReference type="ChEBI" id="CHEBI:456216"/>
        <dbReference type="EC" id="2.7.2.8"/>
    </reaction>
</comment>
<evidence type="ECO:0000256" key="4">
    <source>
        <dbReference type="ARBA" id="ARBA00022605"/>
    </source>
</evidence>
<dbReference type="FunFam" id="3.40.1160.10:FF:000015">
    <property type="entry name" value="Acetylglutamate kinase"/>
    <property type="match status" value="1"/>
</dbReference>
<dbReference type="EMBL" id="AORZ01000259">
    <property type="protein sequence ID" value="EME96281.1"/>
    <property type="molecule type" value="Genomic_DNA"/>
</dbReference>
<reference evidence="12 13" key="1">
    <citation type="journal article" date="2013" name="Genome Announc.">
        <title>Whole-Genome Shotgun Assembly and Analysis of the Genome of Streptomyces mobaraensis DSM 40847, a Strain for Industrial Production of Microbial Transglutaminase.</title>
        <authorList>
            <person name="Yang H."/>
            <person name="He T."/>
            <person name="Wu W."/>
            <person name="Zhu W."/>
            <person name="Lu B."/>
            <person name="Sun W."/>
        </authorList>
    </citation>
    <scope>NUCLEOTIDE SEQUENCE [LARGE SCALE GENOMIC DNA]</scope>
    <source>
        <strain evidence="12 13">DSM 40847</strain>
    </source>
</reference>
<keyword evidence="4 10" id="KW-0028">Amino-acid biosynthesis</keyword>
<dbReference type="CDD" id="cd04250">
    <property type="entry name" value="AAK_NAGK-C"/>
    <property type="match status" value="1"/>
</dbReference>
<evidence type="ECO:0000259" key="11">
    <source>
        <dbReference type="Pfam" id="PF00696"/>
    </source>
</evidence>
<dbReference type="PATRIC" id="fig|1223523.3.peg.6530"/>
<name>M3BXA7_STRM1</name>
<dbReference type="InterPro" id="IPR001048">
    <property type="entry name" value="Asp/Glu/Uridylate_kinase"/>
</dbReference>
<dbReference type="eggNOG" id="COG0548">
    <property type="taxonomic scope" value="Bacteria"/>
</dbReference>
<dbReference type="STRING" id="1223523.H340_32287"/>
<organism evidence="12 13">
    <name type="scientific">Streptomyces mobaraensis (strain ATCC 29032 / DSM 40847 / JCM 4168 / NBRC 13819 / NCIMB 11159 / IPCR 16-22)</name>
    <dbReference type="NCBI Taxonomy" id="1223523"/>
    <lineage>
        <taxon>Bacteria</taxon>
        <taxon>Bacillati</taxon>
        <taxon>Actinomycetota</taxon>
        <taxon>Actinomycetes</taxon>
        <taxon>Kitasatosporales</taxon>
        <taxon>Streptomycetaceae</taxon>
        <taxon>Streptomyces</taxon>
    </lineage>
</organism>
<dbReference type="SUPFAM" id="SSF53633">
    <property type="entry name" value="Carbamate kinase-like"/>
    <property type="match status" value="1"/>
</dbReference>
<comment type="subcellular location">
    <subcellularLocation>
        <location evidence="10">Cytoplasm</location>
    </subcellularLocation>
</comment>
<evidence type="ECO:0000256" key="5">
    <source>
        <dbReference type="ARBA" id="ARBA00022679"/>
    </source>
</evidence>
<evidence type="ECO:0000256" key="1">
    <source>
        <dbReference type="ARBA" id="ARBA00004828"/>
    </source>
</evidence>
<dbReference type="Gene3D" id="3.40.1160.10">
    <property type="entry name" value="Acetylglutamate kinase-like"/>
    <property type="match status" value="1"/>
</dbReference>
<keyword evidence="6 10" id="KW-0547">Nucleotide-binding</keyword>
<dbReference type="Pfam" id="PF00696">
    <property type="entry name" value="AA_kinase"/>
    <property type="match status" value="1"/>
</dbReference>
<keyword evidence="3 10" id="KW-0055">Arginine biosynthesis</keyword>
<keyword evidence="7 10" id="KW-0418">Kinase</keyword>
<accession>M3BXA7</accession>
<comment type="caution">
    <text evidence="12">The sequence shown here is derived from an EMBL/GenBank/DDBJ whole genome shotgun (WGS) entry which is preliminary data.</text>
</comment>
<evidence type="ECO:0000313" key="13">
    <source>
        <dbReference type="Proteomes" id="UP000011740"/>
    </source>
</evidence>
<dbReference type="AlphaFoldDB" id="M3BXA7"/>
<comment type="function">
    <text evidence="10">Catalyzes the ATP-dependent phosphorylation of N-acetyl-L-glutamate.</text>
</comment>
<dbReference type="RefSeq" id="WP_004956498.1">
    <property type="nucleotide sequence ID" value="NZ_AORZ01000259.1"/>
</dbReference>
<evidence type="ECO:0000256" key="9">
    <source>
        <dbReference type="ARBA" id="ARBA00048141"/>
    </source>
</evidence>
<dbReference type="NCBIfam" id="TIGR00761">
    <property type="entry name" value="argB"/>
    <property type="match status" value="1"/>
</dbReference>
<feature type="binding site" evidence="10">
    <location>
        <position position="99"/>
    </location>
    <ligand>
        <name>substrate</name>
    </ligand>
</feature>